<keyword evidence="3" id="KW-1185">Reference proteome</keyword>
<organism evidence="2 3">
    <name type="scientific">Saccharothrix coeruleofusca</name>
    <dbReference type="NCBI Taxonomy" id="33919"/>
    <lineage>
        <taxon>Bacteria</taxon>
        <taxon>Bacillati</taxon>
        <taxon>Actinomycetota</taxon>
        <taxon>Actinomycetes</taxon>
        <taxon>Pseudonocardiales</taxon>
        <taxon>Pseudonocardiaceae</taxon>
        <taxon>Saccharothrix</taxon>
    </lineage>
</organism>
<dbReference type="Proteomes" id="UP000639606">
    <property type="component" value="Unassembled WGS sequence"/>
</dbReference>
<keyword evidence="1" id="KW-0812">Transmembrane</keyword>
<proteinExistence type="predicted"/>
<accession>A0A918APE9</accession>
<keyword evidence="1" id="KW-1133">Transmembrane helix</keyword>
<feature type="transmembrane region" description="Helical" evidence="1">
    <location>
        <begin position="44"/>
        <end position="65"/>
    </location>
</feature>
<dbReference type="EMBL" id="BMRG01000008">
    <property type="protein sequence ID" value="GGP64631.1"/>
    <property type="molecule type" value="Genomic_DNA"/>
</dbReference>
<evidence type="ECO:0000256" key="1">
    <source>
        <dbReference type="SAM" id="Phobius"/>
    </source>
</evidence>
<name>A0A918APE9_9PSEU</name>
<sequence length="70" mass="7301">MAHSPMPSLVRGGLKSERGLWLLLACLFTLVGAVNVTVALSESAWWQAAVAALLLLAAAACARAARRAAR</sequence>
<evidence type="ECO:0000313" key="3">
    <source>
        <dbReference type="Proteomes" id="UP000639606"/>
    </source>
</evidence>
<evidence type="ECO:0000313" key="2">
    <source>
        <dbReference type="EMBL" id="GGP64631.1"/>
    </source>
</evidence>
<dbReference type="AlphaFoldDB" id="A0A918APE9"/>
<keyword evidence="1" id="KW-0472">Membrane</keyword>
<comment type="caution">
    <text evidence="2">The sequence shown here is derived from an EMBL/GenBank/DDBJ whole genome shotgun (WGS) entry which is preliminary data.</text>
</comment>
<gene>
    <name evidence="2" type="ORF">GCM10010185_41420</name>
</gene>
<reference evidence="2" key="2">
    <citation type="submission" date="2020-09" db="EMBL/GenBank/DDBJ databases">
        <authorList>
            <person name="Sun Q."/>
            <person name="Ohkuma M."/>
        </authorList>
    </citation>
    <scope>NUCLEOTIDE SEQUENCE</scope>
    <source>
        <strain evidence="2">JCM 3313</strain>
    </source>
</reference>
<reference evidence="2" key="1">
    <citation type="journal article" date="2014" name="Int. J. Syst. Evol. Microbiol.">
        <title>Complete genome sequence of Corynebacterium casei LMG S-19264T (=DSM 44701T), isolated from a smear-ripened cheese.</title>
        <authorList>
            <consortium name="US DOE Joint Genome Institute (JGI-PGF)"/>
            <person name="Walter F."/>
            <person name="Albersmeier A."/>
            <person name="Kalinowski J."/>
            <person name="Ruckert C."/>
        </authorList>
    </citation>
    <scope>NUCLEOTIDE SEQUENCE</scope>
    <source>
        <strain evidence="2">JCM 3313</strain>
    </source>
</reference>
<dbReference type="RefSeq" id="WP_189224948.1">
    <property type="nucleotide sequence ID" value="NZ_BMRG01000008.1"/>
</dbReference>
<protein>
    <submittedName>
        <fullName evidence="2">Uncharacterized protein</fullName>
    </submittedName>
</protein>
<feature type="transmembrane region" description="Helical" evidence="1">
    <location>
        <begin position="20"/>
        <end position="38"/>
    </location>
</feature>